<keyword evidence="1" id="KW-0808">Transferase</keyword>
<comment type="caution">
    <text evidence="1">The sequence shown here is derived from an EMBL/GenBank/DDBJ whole genome shotgun (WGS) entry which is preliminary data.</text>
</comment>
<accession>A0AAE3TCD2</accession>
<reference evidence="1" key="1">
    <citation type="submission" date="2023-03" db="EMBL/GenBank/DDBJ databases">
        <title>Multiphase analysis and comparison of six strains from genera Psychromarinibacter, Lutimaribacter, and Maritimibacter, including a novel species: Psychromarinibacter sediminicola sp. nov.</title>
        <authorList>
            <person name="Wang Y.-H."/>
            <person name="Ye M.-Q."/>
            <person name="Du Z.-J."/>
        </authorList>
    </citation>
    <scope>NUCLEOTIDE SEQUENCE</scope>
    <source>
        <strain evidence="1">C21-152</strain>
    </source>
</reference>
<name>A0AAE3TCD2_9RHOB</name>
<sequence length="210" mass="22805">MTPKPTDSRALAALIARRGRTARSITAIAGPPGAGKSTVAEALADELNAAEPGSAAVLPMDGYHYDDIVLEARGDRARKGAPHTFDVGGFAAMLARLRANTEEEIAVPVFDRSIEIARNAARIIPQTVRHLIVEGNYLLLDRPPWTSLAASFDTTVFLDVPTEELRARLTERWKDLAPDAFAEKMEGNDLPNVHLVQEASRPAEFVIRDA</sequence>
<dbReference type="Pfam" id="PF13238">
    <property type="entry name" value="AAA_18"/>
    <property type="match status" value="1"/>
</dbReference>
<dbReference type="SUPFAM" id="SSF52540">
    <property type="entry name" value="P-loop containing nucleoside triphosphate hydrolases"/>
    <property type="match status" value="1"/>
</dbReference>
<keyword evidence="1" id="KW-0418">Kinase</keyword>
<dbReference type="EMBL" id="JARGYC010000150">
    <property type="protein sequence ID" value="MDF0603849.1"/>
    <property type="molecule type" value="Genomic_DNA"/>
</dbReference>
<dbReference type="GO" id="GO:0016301">
    <property type="term" value="F:kinase activity"/>
    <property type="evidence" value="ECO:0007669"/>
    <property type="project" value="UniProtKB-KW"/>
</dbReference>
<dbReference type="InterPro" id="IPR027417">
    <property type="entry name" value="P-loop_NTPase"/>
</dbReference>
<protein>
    <submittedName>
        <fullName evidence="1">Nucleoside/nucleotide kinase family protein</fullName>
    </submittedName>
</protein>
<evidence type="ECO:0000313" key="2">
    <source>
        <dbReference type="Proteomes" id="UP001220964"/>
    </source>
</evidence>
<dbReference type="PANTHER" id="PTHR10285">
    <property type="entry name" value="URIDINE KINASE"/>
    <property type="match status" value="1"/>
</dbReference>
<evidence type="ECO:0000313" key="1">
    <source>
        <dbReference type="EMBL" id="MDF0603849.1"/>
    </source>
</evidence>
<dbReference type="AlphaFoldDB" id="A0AAE3TCD2"/>
<dbReference type="RefSeq" id="WP_275569959.1">
    <property type="nucleotide sequence ID" value="NZ_JARGYC010000150.1"/>
</dbReference>
<proteinExistence type="predicted"/>
<keyword evidence="2" id="KW-1185">Reference proteome</keyword>
<dbReference type="Gene3D" id="3.40.50.300">
    <property type="entry name" value="P-loop containing nucleotide triphosphate hydrolases"/>
    <property type="match status" value="1"/>
</dbReference>
<dbReference type="Proteomes" id="UP001220964">
    <property type="component" value="Unassembled WGS sequence"/>
</dbReference>
<organism evidence="1 2">
    <name type="scientific">Psychromarinibacter sediminicola</name>
    <dbReference type="NCBI Taxonomy" id="3033385"/>
    <lineage>
        <taxon>Bacteria</taxon>
        <taxon>Pseudomonadati</taxon>
        <taxon>Pseudomonadota</taxon>
        <taxon>Alphaproteobacteria</taxon>
        <taxon>Rhodobacterales</taxon>
        <taxon>Paracoccaceae</taxon>
        <taxon>Psychromarinibacter</taxon>
    </lineage>
</organism>
<gene>
    <name evidence="1" type="ORF">P1J78_24350</name>
</gene>
<dbReference type="NCBIfam" id="NF006746">
    <property type="entry name" value="PRK09270.1-5"/>
    <property type="match status" value="1"/>
</dbReference>